<accession>A0A7S4G721</accession>
<dbReference type="GO" id="GO:0005737">
    <property type="term" value="C:cytoplasm"/>
    <property type="evidence" value="ECO:0007669"/>
    <property type="project" value="TreeGrafter"/>
</dbReference>
<dbReference type="Gene3D" id="1.20.58.2190">
    <property type="match status" value="1"/>
</dbReference>
<proteinExistence type="predicted"/>
<dbReference type="CDD" id="cd09212">
    <property type="entry name" value="PUB"/>
    <property type="match status" value="1"/>
</dbReference>
<dbReference type="InterPro" id="IPR036339">
    <property type="entry name" value="PUB-like_dom_sf"/>
</dbReference>
<evidence type="ECO:0000256" key="1">
    <source>
        <dbReference type="SAM" id="MobiDB-lite"/>
    </source>
</evidence>
<dbReference type="EMBL" id="HBJA01111293">
    <property type="protein sequence ID" value="CAE0827127.1"/>
    <property type="molecule type" value="Transcribed_RNA"/>
</dbReference>
<dbReference type="PANTHER" id="PTHR23153">
    <property type="entry name" value="UBX-RELATED"/>
    <property type="match status" value="1"/>
</dbReference>
<sequence length="189" mass="20913">MSDSLAKALITIEDKNPTRSVVDFCETAQKIFTNIVEHPDDPKFRRLKCRNAAIKSKILGCRGGDDLFKAVGWTKVVVDMEELLVYDGDDYNLLSSVVAKLAQRQATAASNFTGKPPSDDAHRQAVLRKVQDDKLERAERQRVARQVQAAKEQQEQRAAELGHGPAEAPAEGPPGEKPRTPPRGHTCRD</sequence>
<dbReference type="AlphaFoldDB" id="A0A7S4G721"/>
<feature type="compositionally biased region" description="Low complexity" evidence="1">
    <location>
        <begin position="161"/>
        <end position="170"/>
    </location>
</feature>
<protein>
    <recommendedName>
        <fullName evidence="2">PUB domain-containing protein</fullName>
    </recommendedName>
</protein>
<reference evidence="3" key="1">
    <citation type="submission" date="2021-01" db="EMBL/GenBank/DDBJ databases">
        <authorList>
            <person name="Corre E."/>
            <person name="Pelletier E."/>
            <person name="Niang G."/>
            <person name="Scheremetjew M."/>
            <person name="Finn R."/>
            <person name="Kale V."/>
            <person name="Holt S."/>
            <person name="Cochrane G."/>
            <person name="Meng A."/>
            <person name="Brown T."/>
            <person name="Cohen L."/>
        </authorList>
    </citation>
    <scope>NUCLEOTIDE SEQUENCE</scope>
    <source>
        <strain evidence="3">CCMP1594</strain>
    </source>
</reference>
<name>A0A7S4G721_9EUGL</name>
<dbReference type="PANTHER" id="PTHR23153:SF38">
    <property type="entry name" value="UBX DOMAIN-CONTAINING PROTEIN 6"/>
    <property type="match status" value="1"/>
</dbReference>
<dbReference type="SUPFAM" id="SSF143503">
    <property type="entry name" value="PUG domain-like"/>
    <property type="match status" value="1"/>
</dbReference>
<gene>
    <name evidence="3" type="ORF">EGYM00163_LOCUS38388</name>
</gene>
<feature type="region of interest" description="Disordered" evidence="1">
    <location>
        <begin position="134"/>
        <end position="189"/>
    </location>
</feature>
<dbReference type="InterPro" id="IPR018997">
    <property type="entry name" value="PUB_domain"/>
</dbReference>
<evidence type="ECO:0000313" key="3">
    <source>
        <dbReference type="EMBL" id="CAE0827127.1"/>
    </source>
</evidence>
<dbReference type="Pfam" id="PF09409">
    <property type="entry name" value="PUB"/>
    <property type="match status" value="1"/>
</dbReference>
<dbReference type="SMART" id="SM00580">
    <property type="entry name" value="PUG"/>
    <property type="match status" value="1"/>
</dbReference>
<feature type="domain" description="PUB" evidence="2">
    <location>
        <begin position="25"/>
        <end position="92"/>
    </location>
</feature>
<organism evidence="3">
    <name type="scientific">Eutreptiella gymnastica</name>
    <dbReference type="NCBI Taxonomy" id="73025"/>
    <lineage>
        <taxon>Eukaryota</taxon>
        <taxon>Discoba</taxon>
        <taxon>Euglenozoa</taxon>
        <taxon>Euglenida</taxon>
        <taxon>Spirocuta</taxon>
        <taxon>Euglenophyceae</taxon>
        <taxon>Eutreptiales</taxon>
        <taxon>Eutreptiaceae</taxon>
        <taxon>Eutreptiella</taxon>
    </lineage>
</organism>
<evidence type="ECO:0000259" key="2">
    <source>
        <dbReference type="Pfam" id="PF09409"/>
    </source>
</evidence>